<evidence type="ECO:0000256" key="4">
    <source>
        <dbReference type="ARBA" id="ARBA00022833"/>
    </source>
</evidence>
<dbReference type="NCBIfam" id="TIGR03964">
    <property type="entry name" value="mycofact_creat"/>
    <property type="match status" value="1"/>
</dbReference>
<name>A0ABN1D4X2_SACER</name>
<evidence type="ECO:0000313" key="6">
    <source>
        <dbReference type="EMBL" id="GAA0534459.1"/>
    </source>
</evidence>
<dbReference type="PANTHER" id="PTHR35005">
    <property type="entry name" value="3-DEHYDRO-SCYLLO-INOSOSE HYDROLASE"/>
    <property type="match status" value="1"/>
</dbReference>
<dbReference type="Proteomes" id="UP001500729">
    <property type="component" value="Unassembled WGS sequence"/>
</dbReference>
<comment type="cofactor">
    <cofactor evidence="1">
        <name>Zn(2+)</name>
        <dbReference type="ChEBI" id="CHEBI:29105"/>
    </cofactor>
</comment>
<keyword evidence="2" id="KW-0479">Metal-binding</keyword>
<comment type="similarity">
    <text evidence="5">Belongs to the creatininase superfamily.</text>
</comment>
<dbReference type="Gene3D" id="3.40.50.10310">
    <property type="entry name" value="Creatininase"/>
    <property type="match status" value="1"/>
</dbReference>
<keyword evidence="4" id="KW-0862">Zinc</keyword>
<evidence type="ECO:0000256" key="1">
    <source>
        <dbReference type="ARBA" id="ARBA00001947"/>
    </source>
</evidence>
<keyword evidence="7" id="KW-1185">Reference proteome</keyword>
<dbReference type="EMBL" id="BAAAGS010000023">
    <property type="protein sequence ID" value="GAA0534459.1"/>
    <property type="molecule type" value="Genomic_DNA"/>
</dbReference>
<evidence type="ECO:0000256" key="2">
    <source>
        <dbReference type="ARBA" id="ARBA00022723"/>
    </source>
</evidence>
<sequence length="242" mass="25943">MSLLLAEQAWPDLEGRRPLVIVPFGSCEQHGPHLPLDTDSSIATAVAWKGVRELADGTDVLLAPTQHYTASGEHEGFPGTVSIGCDALHLLVVELGRSLSGWCGRVLIVNGHGGNNAVLAKAVAQLRDERREVAWWPCAVQGGDAHAGRTETSMMMALRPLSVREDRARAGRTEPVRKLMGELERNSVRAVSPNGVLGDPGGASAAAGERLLNRMAAELCTAVHSWNVRAGRLLRTRTEVRS</sequence>
<evidence type="ECO:0000256" key="3">
    <source>
        <dbReference type="ARBA" id="ARBA00022801"/>
    </source>
</evidence>
<accession>A0ABN1D4X2</accession>
<dbReference type="PANTHER" id="PTHR35005:SF1">
    <property type="entry name" value="2-AMINO-5-FORMYLAMINO-6-RIBOSYLAMINOPYRIMIDIN-4(3H)-ONE 5'-MONOPHOSPHATE DEFORMYLASE"/>
    <property type="match status" value="1"/>
</dbReference>
<comment type="caution">
    <text evidence="6">The sequence shown here is derived from an EMBL/GenBank/DDBJ whole genome shotgun (WGS) entry which is preliminary data.</text>
</comment>
<proteinExistence type="inferred from homology"/>
<reference evidence="6 7" key="1">
    <citation type="journal article" date="2019" name="Int. J. Syst. Evol. Microbiol.">
        <title>The Global Catalogue of Microorganisms (GCM) 10K type strain sequencing project: providing services to taxonomists for standard genome sequencing and annotation.</title>
        <authorList>
            <consortium name="The Broad Institute Genomics Platform"/>
            <consortium name="The Broad Institute Genome Sequencing Center for Infectious Disease"/>
            <person name="Wu L."/>
            <person name="Ma J."/>
        </authorList>
    </citation>
    <scope>NUCLEOTIDE SEQUENCE [LARGE SCALE GENOMIC DNA]</scope>
    <source>
        <strain evidence="6 7">JCM 10303</strain>
    </source>
</reference>
<organism evidence="6 7">
    <name type="scientific">Saccharopolyspora erythraea</name>
    <name type="common">Streptomyces erythraeus</name>
    <dbReference type="NCBI Taxonomy" id="1836"/>
    <lineage>
        <taxon>Bacteria</taxon>
        <taxon>Bacillati</taxon>
        <taxon>Actinomycetota</taxon>
        <taxon>Actinomycetes</taxon>
        <taxon>Pseudonocardiales</taxon>
        <taxon>Pseudonocardiaceae</taxon>
        <taxon>Saccharopolyspora</taxon>
    </lineage>
</organism>
<evidence type="ECO:0000313" key="7">
    <source>
        <dbReference type="Proteomes" id="UP001500729"/>
    </source>
</evidence>
<dbReference type="SUPFAM" id="SSF102215">
    <property type="entry name" value="Creatininase"/>
    <property type="match status" value="1"/>
</dbReference>
<dbReference type="InterPro" id="IPR003785">
    <property type="entry name" value="Creatininase/forma_Hydrolase"/>
</dbReference>
<dbReference type="InterPro" id="IPR024087">
    <property type="entry name" value="Creatininase-like_sf"/>
</dbReference>
<dbReference type="RefSeq" id="WP_009947182.1">
    <property type="nucleotide sequence ID" value="NZ_BAAAGS010000023.1"/>
</dbReference>
<gene>
    <name evidence="6" type="primary">mftE</name>
    <name evidence="6" type="ORF">GCM10009533_36990</name>
</gene>
<dbReference type="InterPro" id="IPR023871">
    <property type="entry name" value="MftE"/>
</dbReference>
<dbReference type="Pfam" id="PF02633">
    <property type="entry name" value="Creatininase"/>
    <property type="match status" value="1"/>
</dbReference>
<evidence type="ECO:0000256" key="5">
    <source>
        <dbReference type="ARBA" id="ARBA00024029"/>
    </source>
</evidence>
<keyword evidence="3" id="KW-0378">Hydrolase</keyword>
<protein>
    <submittedName>
        <fullName evidence="6">Mycofactocin biosynthesis peptidyl-dipeptidase MftE</fullName>
    </submittedName>
</protein>